<feature type="transmembrane region" description="Helical" evidence="8">
    <location>
        <begin position="233"/>
        <end position="250"/>
    </location>
</feature>
<evidence type="ECO:0000256" key="4">
    <source>
        <dbReference type="ARBA" id="ARBA00022692"/>
    </source>
</evidence>
<comment type="subcellular location">
    <subcellularLocation>
        <location evidence="1">Membrane</location>
        <topology evidence="1">Multi-pass membrane protein</topology>
    </subcellularLocation>
</comment>
<dbReference type="RefSeq" id="WP_188404085.1">
    <property type="nucleotide sequence ID" value="NZ_BMCE01000003.1"/>
</dbReference>
<feature type="transmembrane region" description="Helical" evidence="8">
    <location>
        <begin position="43"/>
        <end position="67"/>
    </location>
</feature>
<keyword evidence="10" id="KW-1185">Reference proteome</keyword>
<gene>
    <name evidence="9" type="ORF">JYA64_03430</name>
</gene>
<accession>A0ABS2Z892</accession>
<keyword evidence="4 8" id="KW-0812">Transmembrane</keyword>
<dbReference type="Pfam" id="PF00474">
    <property type="entry name" value="SSF"/>
    <property type="match status" value="1"/>
</dbReference>
<keyword evidence="6 8" id="KW-0472">Membrane</keyword>
<comment type="similarity">
    <text evidence="2 7">Belongs to the sodium:solute symporter (SSF) (TC 2.A.21) family.</text>
</comment>
<evidence type="ECO:0000256" key="1">
    <source>
        <dbReference type="ARBA" id="ARBA00004141"/>
    </source>
</evidence>
<comment type="caution">
    <text evidence="9">The sequence shown here is derived from an EMBL/GenBank/DDBJ whole genome shotgun (WGS) entry which is preliminary data.</text>
</comment>
<dbReference type="PANTHER" id="PTHR48086">
    <property type="entry name" value="SODIUM/PROLINE SYMPORTER-RELATED"/>
    <property type="match status" value="1"/>
</dbReference>
<reference evidence="9 10" key="1">
    <citation type="submission" date="2021-01" db="EMBL/GenBank/DDBJ databases">
        <title>Genome Sequencing of Type Strains.</title>
        <authorList>
            <person name="Lemaire J.F."/>
            <person name="Inderbitzin P."/>
            <person name="Collins S.B."/>
            <person name="Wespe N."/>
            <person name="Knight-Connoni V."/>
        </authorList>
    </citation>
    <scope>NUCLEOTIDE SEQUENCE [LARGE SCALE GENOMIC DNA]</scope>
    <source>
        <strain evidence="9 10">DSM 14730</strain>
    </source>
</reference>
<feature type="transmembrane region" description="Helical" evidence="8">
    <location>
        <begin position="388"/>
        <end position="410"/>
    </location>
</feature>
<feature type="transmembrane region" description="Helical" evidence="8">
    <location>
        <begin position="157"/>
        <end position="176"/>
    </location>
</feature>
<feature type="transmembrane region" description="Helical" evidence="8">
    <location>
        <begin position="271"/>
        <end position="297"/>
    </location>
</feature>
<evidence type="ECO:0000256" key="5">
    <source>
        <dbReference type="ARBA" id="ARBA00022989"/>
    </source>
</evidence>
<organism evidence="9 10">
    <name type="scientific">Fictibacillus barbaricus</name>
    <dbReference type="NCBI Taxonomy" id="182136"/>
    <lineage>
        <taxon>Bacteria</taxon>
        <taxon>Bacillati</taxon>
        <taxon>Bacillota</taxon>
        <taxon>Bacilli</taxon>
        <taxon>Bacillales</taxon>
        <taxon>Fictibacillaceae</taxon>
        <taxon>Fictibacillus</taxon>
    </lineage>
</organism>
<protein>
    <submittedName>
        <fullName evidence="9">Sodium:solute symporter</fullName>
    </submittedName>
</protein>
<feature type="transmembrane region" description="Helical" evidence="8">
    <location>
        <begin position="188"/>
        <end position="207"/>
    </location>
</feature>
<feature type="transmembrane region" description="Helical" evidence="8">
    <location>
        <begin position="422"/>
        <end position="446"/>
    </location>
</feature>
<feature type="transmembrane region" description="Helical" evidence="8">
    <location>
        <begin position="458"/>
        <end position="476"/>
    </location>
</feature>
<feature type="transmembrane region" description="Helical" evidence="8">
    <location>
        <begin position="317"/>
        <end position="345"/>
    </location>
</feature>
<feature type="transmembrane region" description="Helical" evidence="8">
    <location>
        <begin position="366"/>
        <end position="382"/>
    </location>
</feature>
<dbReference type="PANTHER" id="PTHR48086:SF8">
    <property type="entry name" value="MONOCARBOXYLIC ACID PERMEASE"/>
    <property type="match status" value="1"/>
</dbReference>
<keyword evidence="5 8" id="KW-1133">Transmembrane helix</keyword>
<sequence>MNAALVIIFAVMIMSIYLGIRAKKGKDMDLEQWTVGGRGFGTIFVFLLMAGEIYTTFTFLGGSGWAYGKGGPTFYIIGYGCLAYIMSYFLLPKIWRYAKDNNLLSQSDFFVSKYKSPYLGIFVSLVGVVAMIPYFVLQLKGLGIIVSEASYGTISPTIAIWIGLTVVTVYVMVSGIHGSAWTAVAKDILILVVVLFLGIYLPIHYYGGIQPMFEAVEAAKPGFLALPETGMSPSWFATTILLTALGFYMWPHTFGSVYSAQNEKVFRKNAIFMPIYQLILLFVFFVGFAAILQVPGLEGPEADLALLRISIETFDPWVVGVIGAAGILTALVPGSMILMAAATLLAKNVYQVLNPKVTDQQVSKTARYLVPVVALIAVFFTFKGGNTLVTLLLMGYSLVTQLFPTLAFSLMKNNFVTKQGAFAGIAAGVATVAYVTITGSTVGSLLPFLPQAIQDFNVGIIAMILNIIVLTVVSLLTKPMSVTSRKTKTA</sequence>
<evidence type="ECO:0000313" key="10">
    <source>
        <dbReference type="Proteomes" id="UP001319060"/>
    </source>
</evidence>
<evidence type="ECO:0000256" key="3">
    <source>
        <dbReference type="ARBA" id="ARBA00022448"/>
    </source>
</evidence>
<feature type="transmembrane region" description="Helical" evidence="8">
    <location>
        <begin position="73"/>
        <end position="91"/>
    </location>
</feature>
<proteinExistence type="inferred from homology"/>
<dbReference type="Gene3D" id="1.20.1730.10">
    <property type="entry name" value="Sodium/glucose cotransporter"/>
    <property type="match status" value="1"/>
</dbReference>
<dbReference type="EMBL" id="JAFHKS010000041">
    <property type="protein sequence ID" value="MBN3544342.1"/>
    <property type="molecule type" value="Genomic_DNA"/>
</dbReference>
<dbReference type="Proteomes" id="UP001319060">
    <property type="component" value="Unassembled WGS sequence"/>
</dbReference>
<dbReference type="PROSITE" id="PS50283">
    <property type="entry name" value="NA_SOLUT_SYMP_3"/>
    <property type="match status" value="1"/>
</dbReference>
<dbReference type="InterPro" id="IPR001734">
    <property type="entry name" value="Na/solute_symporter"/>
</dbReference>
<dbReference type="CDD" id="cd10322">
    <property type="entry name" value="SLC5sbd"/>
    <property type="match status" value="1"/>
</dbReference>
<keyword evidence="3" id="KW-0813">Transport</keyword>
<name>A0ABS2Z892_9BACL</name>
<evidence type="ECO:0000256" key="8">
    <source>
        <dbReference type="SAM" id="Phobius"/>
    </source>
</evidence>
<evidence type="ECO:0000256" key="2">
    <source>
        <dbReference type="ARBA" id="ARBA00006434"/>
    </source>
</evidence>
<feature type="transmembrane region" description="Helical" evidence="8">
    <location>
        <begin position="118"/>
        <end position="137"/>
    </location>
</feature>
<dbReference type="InterPro" id="IPR050277">
    <property type="entry name" value="Sodium:Solute_Symporter"/>
</dbReference>
<evidence type="ECO:0000313" key="9">
    <source>
        <dbReference type="EMBL" id="MBN3544342.1"/>
    </source>
</evidence>
<dbReference type="InterPro" id="IPR038377">
    <property type="entry name" value="Na/Glc_symporter_sf"/>
</dbReference>
<evidence type="ECO:0000256" key="7">
    <source>
        <dbReference type="RuleBase" id="RU362091"/>
    </source>
</evidence>
<feature type="transmembrane region" description="Helical" evidence="8">
    <location>
        <begin position="6"/>
        <end position="22"/>
    </location>
</feature>
<evidence type="ECO:0000256" key="6">
    <source>
        <dbReference type="ARBA" id="ARBA00023136"/>
    </source>
</evidence>